<dbReference type="Proteomes" id="UP001054945">
    <property type="component" value="Unassembled WGS sequence"/>
</dbReference>
<evidence type="ECO:0000313" key="2">
    <source>
        <dbReference type="Proteomes" id="UP001054945"/>
    </source>
</evidence>
<accession>A0AAV4XSV9</accession>
<dbReference type="EMBL" id="BPLR01000904">
    <property type="protein sequence ID" value="GIY98257.1"/>
    <property type="molecule type" value="Genomic_DNA"/>
</dbReference>
<proteinExistence type="predicted"/>
<protein>
    <recommendedName>
        <fullName evidence="3">Ycf1</fullName>
    </recommendedName>
</protein>
<keyword evidence="2" id="KW-1185">Reference proteome</keyword>
<reference evidence="1 2" key="1">
    <citation type="submission" date="2021-06" db="EMBL/GenBank/DDBJ databases">
        <title>Caerostris extrusa draft genome.</title>
        <authorList>
            <person name="Kono N."/>
            <person name="Arakawa K."/>
        </authorList>
    </citation>
    <scope>NUCLEOTIDE SEQUENCE [LARGE SCALE GENOMIC DNA]</scope>
</reference>
<evidence type="ECO:0008006" key="3">
    <source>
        <dbReference type="Google" id="ProtNLM"/>
    </source>
</evidence>
<gene>
    <name evidence="1" type="ORF">CEXT_263331</name>
</gene>
<comment type="caution">
    <text evidence="1">The sequence shown here is derived from an EMBL/GenBank/DDBJ whole genome shotgun (WGS) entry which is preliminary data.</text>
</comment>
<evidence type="ECO:0000313" key="1">
    <source>
        <dbReference type="EMBL" id="GIY98257.1"/>
    </source>
</evidence>
<dbReference type="AlphaFoldDB" id="A0AAV4XSV9"/>
<sequence>MSYRSTLRPPCEFFNVTRFPNQVKLRRAKTVPRYQSKATNPRSSEKHNCLPFMDNNEYQFWINHLVDLIHLKDSGRRKSFYFTQPLVLVENCISSENQINTMQRDM</sequence>
<organism evidence="1 2">
    <name type="scientific">Caerostris extrusa</name>
    <name type="common">Bark spider</name>
    <name type="synonym">Caerostris bankana</name>
    <dbReference type="NCBI Taxonomy" id="172846"/>
    <lineage>
        <taxon>Eukaryota</taxon>
        <taxon>Metazoa</taxon>
        <taxon>Ecdysozoa</taxon>
        <taxon>Arthropoda</taxon>
        <taxon>Chelicerata</taxon>
        <taxon>Arachnida</taxon>
        <taxon>Araneae</taxon>
        <taxon>Araneomorphae</taxon>
        <taxon>Entelegynae</taxon>
        <taxon>Araneoidea</taxon>
        <taxon>Araneidae</taxon>
        <taxon>Caerostris</taxon>
    </lineage>
</organism>
<name>A0AAV4XSV9_CAEEX</name>